<sequence>MNPIKVAIDGPSGVGKSSTSQKLSEMLGFERLDSGKIYRSITYALLLKMNKFKKQPEKLNKTITEEYIRENEMFIRNFSVDNPVGTFNMHYSEYNKSVDKYVKRKMEISCDELKQYFVEKNVSIVAKIDIVRTRVSKLQHEIINSAKNGIIVDGRDIGTVIMPDAHVKIFLTASPDVRAKRRFDEILQEQKTTDINYEKVLEDIKTRDYNDINRKIGPLLKAKDAIEIDCSYMTFNEQVQKIYDAVVEQKNSMKA</sequence>
<dbReference type="Proteomes" id="UP000003163">
    <property type="component" value="Unassembled WGS sequence"/>
</dbReference>
<accession>J9DPM6</accession>
<dbReference type="VEuPathDB" id="MicrosporidiaDB:EDEG_01278"/>
<dbReference type="EMBL" id="AFBI03000017">
    <property type="protein sequence ID" value="EJW04510.1"/>
    <property type="molecule type" value="Genomic_DNA"/>
</dbReference>
<keyword evidence="5 10" id="KW-0418">Kinase</keyword>
<keyword evidence="11" id="KW-1185">Reference proteome</keyword>
<protein>
    <recommendedName>
        <fullName evidence="2">(d)CMP kinase</fullName>
        <ecNumber evidence="2">2.7.4.25</ecNumber>
    </recommendedName>
</protein>
<dbReference type="InterPro" id="IPR011994">
    <property type="entry name" value="Cytidylate_kinase_dom"/>
</dbReference>
<reference evidence="10 11" key="1">
    <citation type="submission" date="2011-08" db="EMBL/GenBank/DDBJ databases">
        <authorList>
            <person name="Liu Z.J."/>
            <person name="Shi F.L."/>
            <person name="Lu J.Q."/>
            <person name="Li M."/>
            <person name="Wang Z.L."/>
        </authorList>
    </citation>
    <scope>NUCLEOTIDE SEQUENCE [LARGE SCALE GENOMIC DNA]</scope>
    <source>
        <strain evidence="10 11">USNM 41457</strain>
    </source>
</reference>
<evidence type="ECO:0000256" key="7">
    <source>
        <dbReference type="ARBA" id="ARBA00047615"/>
    </source>
</evidence>
<dbReference type="GO" id="GO:0036431">
    <property type="term" value="F:dCMP kinase activity"/>
    <property type="evidence" value="ECO:0007669"/>
    <property type="project" value="InterPro"/>
</dbReference>
<dbReference type="OrthoDB" id="10263145at2759"/>
<evidence type="ECO:0000256" key="3">
    <source>
        <dbReference type="ARBA" id="ARBA00022679"/>
    </source>
</evidence>
<comment type="catalytic activity">
    <reaction evidence="7">
        <text>dCMP + ATP = dCDP + ADP</text>
        <dbReference type="Rhea" id="RHEA:25094"/>
        <dbReference type="ChEBI" id="CHEBI:30616"/>
        <dbReference type="ChEBI" id="CHEBI:57566"/>
        <dbReference type="ChEBI" id="CHEBI:58593"/>
        <dbReference type="ChEBI" id="CHEBI:456216"/>
        <dbReference type="EC" id="2.7.4.25"/>
    </reaction>
</comment>
<dbReference type="SUPFAM" id="SSF52540">
    <property type="entry name" value="P-loop containing nucleoside triphosphate hydrolases"/>
    <property type="match status" value="1"/>
</dbReference>
<gene>
    <name evidence="10" type="ORF">EDEG_01278</name>
</gene>
<evidence type="ECO:0000256" key="6">
    <source>
        <dbReference type="ARBA" id="ARBA00022840"/>
    </source>
</evidence>
<dbReference type="NCBIfam" id="TIGR00017">
    <property type="entry name" value="cmk"/>
    <property type="match status" value="1"/>
</dbReference>
<feature type="domain" description="Cytidylate kinase" evidence="9">
    <location>
        <begin position="6"/>
        <end position="246"/>
    </location>
</feature>
<dbReference type="Gene3D" id="3.40.50.300">
    <property type="entry name" value="P-loop containing nucleotide triphosphate hydrolases"/>
    <property type="match status" value="1"/>
</dbReference>
<evidence type="ECO:0000259" key="9">
    <source>
        <dbReference type="Pfam" id="PF02224"/>
    </source>
</evidence>
<name>J9DPM6_EDHAE</name>
<dbReference type="EC" id="2.7.4.25" evidence="2"/>
<organism evidence="10 11">
    <name type="scientific">Edhazardia aedis (strain USNM 41457)</name>
    <name type="common">Microsporidian parasite</name>
    <dbReference type="NCBI Taxonomy" id="1003232"/>
    <lineage>
        <taxon>Eukaryota</taxon>
        <taxon>Fungi</taxon>
        <taxon>Fungi incertae sedis</taxon>
        <taxon>Microsporidia</taxon>
        <taxon>Edhazardia</taxon>
    </lineage>
</organism>
<dbReference type="InterPro" id="IPR027417">
    <property type="entry name" value="P-loop_NTPase"/>
</dbReference>
<reference evidence="11" key="2">
    <citation type="submission" date="2015-07" db="EMBL/GenBank/DDBJ databases">
        <title>Contrasting host-pathogen interactions and genome evolution in two generalist and specialist microsporidian pathogens of mosquitoes.</title>
        <authorList>
            <consortium name="The Broad Institute Genomics Platform"/>
            <consortium name="The Broad Institute Genome Sequencing Center for Infectious Disease"/>
            <person name="Cuomo C.A."/>
            <person name="Sanscrainte N.D."/>
            <person name="Goldberg J.M."/>
            <person name="Heiman D."/>
            <person name="Young S."/>
            <person name="Zeng Q."/>
            <person name="Becnel J.J."/>
            <person name="Birren B.W."/>
        </authorList>
    </citation>
    <scope>NUCLEOTIDE SEQUENCE [LARGE SCALE GENOMIC DNA]</scope>
    <source>
        <strain evidence="11">USNM 41457</strain>
    </source>
</reference>
<dbReference type="OMA" id="RWTINHA"/>
<evidence type="ECO:0000256" key="5">
    <source>
        <dbReference type="ARBA" id="ARBA00022777"/>
    </source>
</evidence>
<evidence type="ECO:0000256" key="4">
    <source>
        <dbReference type="ARBA" id="ARBA00022741"/>
    </source>
</evidence>
<comment type="similarity">
    <text evidence="1">Belongs to the cytidylate kinase family. Type 1 subfamily.</text>
</comment>
<evidence type="ECO:0000256" key="2">
    <source>
        <dbReference type="ARBA" id="ARBA00012906"/>
    </source>
</evidence>
<dbReference type="GO" id="GO:0006139">
    <property type="term" value="P:nucleobase-containing compound metabolic process"/>
    <property type="evidence" value="ECO:0007669"/>
    <property type="project" value="InterPro"/>
</dbReference>
<dbReference type="STRING" id="1003232.J9DPM6"/>
<keyword evidence="6" id="KW-0067">ATP-binding</keyword>
<comment type="caution">
    <text evidence="10">The sequence shown here is derived from an EMBL/GenBank/DDBJ whole genome shotgun (WGS) entry which is preliminary data.</text>
</comment>
<dbReference type="GO" id="GO:0005524">
    <property type="term" value="F:ATP binding"/>
    <property type="evidence" value="ECO:0007669"/>
    <property type="project" value="UniProtKB-KW"/>
</dbReference>
<evidence type="ECO:0000313" key="10">
    <source>
        <dbReference type="EMBL" id="EJW04510.1"/>
    </source>
</evidence>
<dbReference type="InterPro" id="IPR003136">
    <property type="entry name" value="Cytidylate_kin"/>
</dbReference>
<proteinExistence type="inferred from homology"/>
<dbReference type="Pfam" id="PF02224">
    <property type="entry name" value="Cytidylate_kin"/>
    <property type="match status" value="1"/>
</dbReference>
<dbReference type="AlphaFoldDB" id="J9DPM6"/>
<comment type="catalytic activity">
    <reaction evidence="8">
        <text>CMP + ATP = CDP + ADP</text>
        <dbReference type="Rhea" id="RHEA:11600"/>
        <dbReference type="ChEBI" id="CHEBI:30616"/>
        <dbReference type="ChEBI" id="CHEBI:58069"/>
        <dbReference type="ChEBI" id="CHEBI:60377"/>
        <dbReference type="ChEBI" id="CHEBI:456216"/>
        <dbReference type="EC" id="2.7.4.25"/>
    </reaction>
</comment>
<evidence type="ECO:0000313" key="11">
    <source>
        <dbReference type="Proteomes" id="UP000003163"/>
    </source>
</evidence>
<evidence type="ECO:0000256" key="8">
    <source>
        <dbReference type="ARBA" id="ARBA00048478"/>
    </source>
</evidence>
<dbReference type="HAMAP" id="MF_00238">
    <property type="entry name" value="Cytidyl_kinase_type1"/>
    <property type="match status" value="1"/>
</dbReference>
<keyword evidence="3" id="KW-0808">Transferase</keyword>
<keyword evidence="4" id="KW-0547">Nucleotide-binding</keyword>
<dbReference type="CDD" id="cd02020">
    <property type="entry name" value="CMPK"/>
    <property type="match status" value="1"/>
</dbReference>
<evidence type="ECO:0000256" key="1">
    <source>
        <dbReference type="ARBA" id="ARBA00009427"/>
    </source>
</evidence>
<dbReference type="InParanoid" id="J9DPM6"/>
<dbReference type="HOGENOM" id="CLU_079959_0_2_1"/>